<dbReference type="InterPro" id="IPR010065">
    <property type="entry name" value="AA_ABC_transptr_permease_3TM"/>
</dbReference>
<evidence type="ECO:0000313" key="11">
    <source>
        <dbReference type="EMBL" id="OAX54823.1"/>
    </source>
</evidence>
<dbReference type="NCBIfam" id="TIGR01726">
    <property type="entry name" value="HEQRo_perm_3TM"/>
    <property type="match status" value="1"/>
</dbReference>
<dbReference type="Proteomes" id="UP000053171">
    <property type="component" value="Unassembled WGS sequence"/>
</dbReference>
<evidence type="ECO:0000313" key="12">
    <source>
        <dbReference type="EMBL" id="QPT54107.1"/>
    </source>
</evidence>
<keyword evidence="6 8" id="KW-1133">Transmembrane helix</keyword>
<dbReference type="EMBL" id="LJBJ02000021">
    <property type="protein sequence ID" value="OAX51374.1"/>
    <property type="molecule type" value="Genomic_DNA"/>
</dbReference>
<feature type="domain" description="ABC transmembrane type-1" evidence="9">
    <location>
        <begin position="16"/>
        <end position="208"/>
    </location>
</feature>
<keyword evidence="4 8" id="KW-0812">Transmembrane</keyword>
<dbReference type="PATRIC" id="fig|37923.10.peg.204"/>
<feature type="transmembrane region" description="Helical" evidence="8">
    <location>
        <begin position="86"/>
        <end position="105"/>
    </location>
</feature>
<dbReference type="CDD" id="cd06261">
    <property type="entry name" value="TM_PBP2"/>
    <property type="match status" value="1"/>
</dbReference>
<evidence type="ECO:0000256" key="1">
    <source>
        <dbReference type="ARBA" id="ARBA00004651"/>
    </source>
</evidence>
<accession>A0A147EAN5</accession>
<keyword evidence="5" id="KW-0029">Amino-acid transport</keyword>
<evidence type="ECO:0000259" key="9">
    <source>
        <dbReference type="PROSITE" id="PS50928"/>
    </source>
</evidence>
<keyword evidence="7 8" id="KW-0472">Membrane</keyword>
<dbReference type="GO" id="GO:0043190">
    <property type="term" value="C:ATP-binding cassette (ABC) transporter complex"/>
    <property type="evidence" value="ECO:0007669"/>
    <property type="project" value="InterPro"/>
</dbReference>
<dbReference type="InterPro" id="IPR043429">
    <property type="entry name" value="ArtM/GltK/GlnP/TcyL/YhdX-like"/>
</dbReference>
<keyword evidence="3" id="KW-1003">Cell membrane</keyword>
<dbReference type="PANTHER" id="PTHR30614:SF0">
    <property type="entry name" value="L-CYSTINE TRANSPORT SYSTEM PERMEASE PROTEIN TCYL"/>
    <property type="match status" value="1"/>
</dbReference>
<dbReference type="STRING" id="37923.BK826_02150"/>
<protein>
    <submittedName>
        <fullName evidence="12">Amino acid ABC transporter permease</fullName>
    </submittedName>
    <submittedName>
        <fullName evidence="11">Cysteine ABC transporter permease</fullName>
    </submittedName>
</protein>
<dbReference type="InterPro" id="IPR000515">
    <property type="entry name" value="MetI-like"/>
</dbReference>
<organism evidence="11 14">
    <name type="scientific">Rothia kristinae</name>
    <dbReference type="NCBI Taxonomy" id="37923"/>
    <lineage>
        <taxon>Bacteria</taxon>
        <taxon>Bacillati</taxon>
        <taxon>Actinomycetota</taxon>
        <taxon>Actinomycetes</taxon>
        <taxon>Micrococcales</taxon>
        <taxon>Micrococcaceae</taxon>
        <taxon>Rothia</taxon>
    </lineage>
</organism>
<comment type="subcellular location">
    <subcellularLocation>
        <location evidence="1 8">Cell membrane</location>
        <topology evidence="1 8">Multi-pass membrane protein</topology>
    </subcellularLocation>
</comment>
<evidence type="ECO:0000256" key="3">
    <source>
        <dbReference type="ARBA" id="ARBA00022475"/>
    </source>
</evidence>
<dbReference type="InterPro" id="IPR035906">
    <property type="entry name" value="MetI-like_sf"/>
</dbReference>
<evidence type="ECO:0000256" key="4">
    <source>
        <dbReference type="ARBA" id="ARBA00022692"/>
    </source>
</evidence>
<evidence type="ECO:0000313" key="13">
    <source>
        <dbReference type="Proteomes" id="UP000053171"/>
    </source>
</evidence>
<name>A0A147EAN5_9MICC</name>
<dbReference type="GO" id="GO:0006865">
    <property type="term" value="P:amino acid transport"/>
    <property type="evidence" value="ECO:0007669"/>
    <property type="project" value="UniProtKB-KW"/>
</dbReference>
<dbReference type="RefSeq" id="WP_058730758.1">
    <property type="nucleotide sequence ID" value="NZ_CP065738.1"/>
</dbReference>
<evidence type="ECO:0000256" key="6">
    <source>
        <dbReference type="ARBA" id="ARBA00022989"/>
    </source>
</evidence>
<dbReference type="EMBL" id="CP065738">
    <property type="protein sequence ID" value="QPT54107.1"/>
    <property type="molecule type" value="Genomic_DNA"/>
</dbReference>
<reference evidence="10" key="2">
    <citation type="submission" date="2016-04" db="EMBL/GenBank/DDBJ databases">
        <authorList>
            <person name="Evans L.H."/>
            <person name="Alamgir A."/>
            <person name="Owens N."/>
            <person name="Weber N.D."/>
            <person name="Virtaneva K."/>
            <person name="Barbian K."/>
            <person name="Babar A."/>
            <person name="Rosenke K."/>
        </authorList>
    </citation>
    <scope>NUCLEOTIDE SEQUENCE [LARGE SCALE GENOMIC DNA]</scope>
    <source>
        <strain evidence="10">RUTW2-3</strain>
    </source>
</reference>
<feature type="transmembrane region" description="Helical" evidence="8">
    <location>
        <begin position="58"/>
        <end position="80"/>
    </location>
</feature>
<dbReference type="SUPFAM" id="SSF161098">
    <property type="entry name" value="MetI-like"/>
    <property type="match status" value="1"/>
</dbReference>
<evidence type="ECO:0000313" key="15">
    <source>
        <dbReference type="Proteomes" id="UP000594975"/>
    </source>
</evidence>
<sequence length="224" mass="24491">MTDLLNLWGESLPQLLLATLKVTIPLSAVAFALALLIAVLATAMRLSRVAPLRWISAVYVWLFRGTPILVQLFIIFYGLPAIGVTFSAWTSAIIAFSLNTGAYAAETLRAAVHSIPRGQLEAARTLNYTGPQMLRHVIAPQALRIALPPLGNDLIDLVKGTSLVMVITLSDVFQVGRQIAATTFQPLALYTEVALVYLVIFTVLSWIQSRVERASNRYLRSSNA</sequence>
<dbReference type="EMBL" id="LWGZ01000984">
    <property type="protein sequence ID" value="OAX54823.1"/>
    <property type="molecule type" value="Genomic_DNA"/>
</dbReference>
<keyword evidence="2 8" id="KW-0813">Transport</keyword>
<dbReference type="GO" id="GO:0022857">
    <property type="term" value="F:transmembrane transporter activity"/>
    <property type="evidence" value="ECO:0007669"/>
    <property type="project" value="InterPro"/>
</dbReference>
<evidence type="ECO:0000256" key="5">
    <source>
        <dbReference type="ARBA" id="ARBA00022970"/>
    </source>
</evidence>
<feature type="transmembrane region" description="Helical" evidence="8">
    <location>
        <begin position="187"/>
        <end position="207"/>
    </location>
</feature>
<dbReference type="Pfam" id="PF00528">
    <property type="entry name" value="BPD_transp_1"/>
    <property type="match status" value="1"/>
</dbReference>
<evidence type="ECO:0000256" key="8">
    <source>
        <dbReference type="RuleBase" id="RU363032"/>
    </source>
</evidence>
<dbReference type="GeneID" id="61262248"/>
<dbReference type="KEGG" id="rkr:I6G21_02600"/>
<proteinExistence type="inferred from homology"/>
<reference evidence="11 14" key="1">
    <citation type="submission" date="2016-04" db="EMBL/GenBank/DDBJ databases">
        <title>Identification of putative biosynthetic pathways for the production of bioactive secondary metabolites by the marine actinomycete Kocuria kristinae RUTW2-3.</title>
        <authorList>
            <person name="Waterworth S.C."/>
            <person name="Walmsley T.A."/>
            <person name="Matongo T."/>
            <person name="Davies-Coleman M.T."/>
            <person name="Dorrington R.A."/>
        </authorList>
    </citation>
    <scope>NUCLEOTIDE SEQUENCE [LARGE SCALE GENOMIC DNA]</scope>
    <source>
        <strain evidence="13">RuSp02-3</strain>
        <strain evidence="10">RUTW2-3</strain>
        <strain evidence="11 14">RUTW4-5</strain>
    </source>
</reference>
<dbReference type="Proteomes" id="UP000594975">
    <property type="component" value="Chromosome"/>
</dbReference>
<dbReference type="PANTHER" id="PTHR30614">
    <property type="entry name" value="MEMBRANE COMPONENT OF AMINO ACID ABC TRANSPORTER"/>
    <property type="match status" value="1"/>
</dbReference>
<reference evidence="13" key="3">
    <citation type="submission" date="2016-04" db="EMBL/GenBank/DDBJ databases">
        <authorList>
            <person name="Waterworth S."/>
            <person name="Matcher G."/>
        </authorList>
    </citation>
    <scope>NUCLEOTIDE SEQUENCE [LARGE SCALE GENOMIC DNA]</scope>
    <source>
        <strain evidence="13">RuSp02-3</strain>
    </source>
</reference>
<evidence type="ECO:0000256" key="7">
    <source>
        <dbReference type="ARBA" id="ARBA00023136"/>
    </source>
</evidence>
<reference evidence="12 15" key="4">
    <citation type="submission" date="2020-12" db="EMBL/GenBank/DDBJ databases">
        <title>FDA dAtabase for Regulatory Grade micrObial Sequences (FDA-ARGOS): Supporting development and validation of Infectious Disease Dx tests.</title>
        <authorList>
            <person name="Sproer C."/>
            <person name="Gronow S."/>
            <person name="Severitt S."/>
            <person name="Schroder I."/>
            <person name="Tallon L."/>
            <person name="Sadzewicz L."/>
            <person name="Zhao X."/>
            <person name="Boylan J."/>
            <person name="Ott S."/>
            <person name="Bowen H."/>
            <person name="Vavikolanu K."/>
            <person name="Mehta A."/>
            <person name="Aluvathingal J."/>
            <person name="Nadendla S."/>
            <person name="Lowell S."/>
            <person name="Myers T."/>
            <person name="Yan Y."/>
            <person name="Sichtig H."/>
        </authorList>
    </citation>
    <scope>NUCLEOTIDE SEQUENCE [LARGE SCALE GENOMIC DNA]</scope>
    <source>
        <strain evidence="12 15">FDAARGOS_864</strain>
    </source>
</reference>
<dbReference type="Proteomes" id="UP000092021">
    <property type="component" value="Unassembled WGS sequence"/>
</dbReference>
<dbReference type="AlphaFoldDB" id="A0A147EAN5"/>
<feature type="transmembrane region" description="Helical" evidence="8">
    <location>
        <begin position="22"/>
        <end position="46"/>
    </location>
</feature>
<evidence type="ECO:0000256" key="2">
    <source>
        <dbReference type="ARBA" id="ARBA00022448"/>
    </source>
</evidence>
<evidence type="ECO:0000313" key="10">
    <source>
        <dbReference type="EMBL" id="OAX51374.1"/>
    </source>
</evidence>
<gene>
    <name evidence="11" type="ORF">A5N15_10920</name>
    <name evidence="10" type="ORF">AN277_0209055</name>
    <name evidence="12" type="ORF">I6G21_02600</name>
</gene>
<evidence type="ECO:0000313" key="14">
    <source>
        <dbReference type="Proteomes" id="UP000092021"/>
    </source>
</evidence>
<dbReference type="Gene3D" id="1.10.3720.10">
    <property type="entry name" value="MetI-like"/>
    <property type="match status" value="1"/>
</dbReference>
<comment type="similarity">
    <text evidence="8">Belongs to the binding-protein-dependent transport system permease family.</text>
</comment>
<keyword evidence="13" id="KW-1185">Reference proteome</keyword>
<dbReference type="PROSITE" id="PS50928">
    <property type="entry name" value="ABC_TM1"/>
    <property type="match status" value="1"/>
</dbReference>